<dbReference type="NCBIfam" id="NF012173">
    <property type="entry name" value="CMY2-MIR-ACT-EC"/>
    <property type="match status" value="1"/>
</dbReference>
<accession>C8C0T4</accession>
<dbReference type="NCBIfam" id="NF000191">
    <property type="entry name" value="CMY2"/>
    <property type="match status" value="1"/>
</dbReference>
<dbReference type="PROSITE" id="PS00336">
    <property type="entry name" value="BETA_LACTAMASE_C"/>
    <property type="match status" value="1"/>
</dbReference>
<evidence type="ECO:0000256" key="2">
    <source>
        <dbReference type="ARBA" id="ARBA00007840"/>
    </source>
</evidence>
<dbReference type="InterPro" id="IPR012338">
    <property type="entry name" value="Beta-lactam/transpept-like"/>
</dbReference>
<evidence type="ECO:0000256" key="7">
    <source>
        <dbReference type="RuleBase" id="RU361140"/>
    </source>
</evidence>
<dbReference type="PANTHER" id="PTHR46825:SF8">
    <property type="entry name" value="BETA-LACTAMASE-RELATED"/>
    <property type="match status" value="1"/>
</dbReference>
<dbReference type="GO" id="GO:0008800">
    <property type="term" value="F:beta-lactamase activity"/>
    <property type="evidence" value="ECO:0007669"/>
    <property type="project" value="UniProtKB-UniRule"/>
</dbReference>
<proteinExistence type="inferred from homology"/>
<protein>
    <recommendedName>
        <fullName evidence="3 7">Beta-lactamase</fullName>
        <ecNumber evidence="3 7">3.5.2.6</ecNumber>
    </recommendedName>
</protein>
<dbReference type="GO" id="GO:0046677">
    <property type="term" value="P:response to antibiotic"/>
    <property type="evidence" value="ECO:0007669"/>
    <property type="project" value="UniProtKB-UniRule"/>
</dbReference>
<evidence type="ECO:0000259" key="8">
    <source>
        <dbReference type="Pfam" id="PF00144"/>
    </source>
</evidence>
<dbReference type="NCBIfam" id="NF033085">
    <property type="entry name" value="bla_class_C"/>
    <property type="match status" value="1"/>
</dbReference>
<evidence type="ECO:0000256" key="6">
    <source>
        <dbReference type="ARBA" id="ARBA00023251"/>
    </source>
</evidence>
<dbReference type="InterPro" id="IPR050491">
    <property type="entry name" value="AmpC-like"/>
</dbReference>
<evidence type="ECO:0000256" key="4">
    <source>
        <dbReference type="ARBA" id="ARBA00022729"/>
    </source>
</evidence>
<feature type="non-terminal residue" evidence="9">
    <location>
        <position position="422"/>
    </location>
</feature>
<dbReference type="PANTHER" id="PTHR46825">
    <property type="entry name" value="D-ALANYL-D-ALANINE-CARBOXYPEPTIDASE/ENDOPEPTIDASE AMPH"/>
    <property type="match status" value="1"/>
</dbReference>
<comment type="similarity">
    <text evidence="2 7">Belongs to the class-C beta-lactamase family.</text>
</comment>
<name>C8C0T4_UNCXX</name>
<dbReference type="InterPro" id="IPR001586">
    <property type="entry name" value="Beta-lactam_class-C_AS"/>
</dbReference>
<evidence type="ECO:0000256" key="1">
    <source>
        <dbReference type="ARBA" id="ARBA00001526"/>
    </source>
</evidence>
<dbReference type="FunFam" id="3.40.710.10:FF:000012">
    <property type="entry name" value="Beta-lactamase"/>
    <property type="match status" value="1"/>
</dbReference>
<dbReference type="SUPFAM" id="SSF56601">
    <property type="entry name" value="beta-lactamase/transpeptidase-like"/>
    <property type="match status" value="1"/>
</dbReference>
<sequence length="422" mass="46473">MLEKLISAAKFNRLSTRCKSNTLIASDGPGHPFAFNYGTDFMMKKSICCALLLTASFSTFAAAKTEQQIADIVNRTITPLMQEQAIPGMAVAIIYEGKPYYFTWGKADIANNHPVTQQTLFELGSVSKTFNGVLGGDAIARGEIKLSDPVTKYWPELTGKQWRGISLLHLATYTAGGLPLQIPDDVTDKAALLRFYQNWQPQWTPGAKRLYANSSIGLFGALAVKPSGMSYEEAMTRRVLQPLKLAHTWITVPQSEQKNYAWGYREGKPVHVSPGQLDAEAYGVKSSVIDMARWVQANMDASHVQEKTLQQGIELAQSRYWRIGDMYQGLGWEMLNWPLKADSIINGSDSKVALAALPAVEVNPPAPAVKASWVHKTGSTGGFGSYVAFVPEKNLGIVMLANKSYPNPVRVEAAWRILEKLQ</sequence>
<dbReference type="InterPro" id="IPR058136">
    <property type="entry name" value="AmpC"/>
</dbReference>
<reference evidence="9" key="2">
    <citation type="submission" date="2009-07" db="EMBL/GenBank/DDBJ databases">
        <authorList>
            <person name="Sommer M.O.A."/>
            <person name="Dantas G."/>
            <person name="Church G."/>
        </authorList>
    </citation>
    <scope>NUCLEOTIDE SEQUENCE</scope>
    <source>
        <strain evidence="9">CF_gF3SD01_19</strain>
    </source>
</reference>
<dbReference type="AlphaFoldDB" id="C8C0T4"/>
<dbReference type="Pfam" id="PF00144">
    <property type="entry name" value="Beta-lactamase"/>
    <property type="match status" value="1"/>
</dbReference>
<evidence type="ECO:0000313" key="9">
    <source>
        <dbReference type="EMBL" id="ACT97517.1"/>
    </source>
</evidence>
<organism evidence="9">
    <name type="scientific">mixed culture bacterium CF_gF3SD01_19</name>
    <dbReference type="NCBI Taxonomy" id="663148"/>
    <lineage>
        <taxon>Bacteria</taxon>
    </lineage>
</organism>
<comment type="catalytic activity">
    <reaction evidence="1 7">
        <text>a beta-lactam + H2O = a substituted beta-amino acid</text>
        <dbReference type="Rhea" id="RHEA:20401"/>
        <dbReference type="ChEBI" id="CHEBI:15377"/>
        <dbReference type="ChEBI" id="CHEBI:35627"/>
        <dbReference type="ChEBI" id="CHEBI:140347"/>
        <dbReference type="EC" id="3.5.2.6"/>
    </reaction>
</comment>
<evidence type="ECO:0000256" key="3">
    <source>
        <dbReference type="ARBA" id="ARBA00012865"/>
    </source>
</evidence>
<keyword evidence="6 7" id="KW-0046">Antibiotic resistance</keyword>
<feature type="domain" description="Beta-lactamase-related" evidence="8">
    <location>
        <begin position="73"/>
        <end position="421"/>
    </location>
</feature>
<reference evidence="9" key="1">
    <citation type="journal article" date="2009" name="Science">
        <title>Functional characterization of the antibiotic resistance reservoir in the human microflora.</title>
        <authorList>
            <person name="Sommer M.O."/>
            <person name="Dantas G."/>
            <person name="Church G.M."/>
        </authorList>
    </citation>
    <scope>NUCLEOTIDE SEQUENCE</scope>
    <source>
        <strain evidence="9">CF_gF3SD01_19</strain>
    </source>
</reference>
<dbReference type="GO" id="GO:0030288">
    <property type="term" value="C:outer membrane-bounded periplasmic space"/>
    <property type="evidence" value="ECO:0007669"/>
    <property type="project" value="InterPro"/>
</dbReference>
<evidence type="ECO:0000256" key="5">
    <source>
        <dbReference type="ARBA" id="ARBA00022801"/>
    </source>
</evidence>
<dbReference type="EMBL" id="GQ343075">
    <property type="protein sequence ID" value="ACT97517.1"/>
    <property type="molecule type" value="Genomic_DNA"/>
</dbReference>
<dbReference type="Gene3D" id="3.40.710.10">
    <property type="entry name" value="DD-peptidase/beta-lactamase superfamily"/>
    <property type="match status" value="1"/>
</dbReference>
<dbReference type="InterPro" id="IPR001466">
    <property type="entry name" value="Beta-lactam-related"/>
</dbReference>
<keyword evidence="4" id="KW-0732">Signal</keyword>
<keyword evidence="5 7" id="KW-0378">Hydrolase</keyword>
<dbReference type="EC" id="3.5.2.6" evidence="3 7"/>
<dbReference type="GO" id="GO:0017001">
    <property type="term" value="P:antibiotic catabolic process"/>
    <property type="evidence" value="ECO:0007669"/>
    <property type="project" value="InterPro"/>
</dbReference>